<dbReference type="InterPro" id="IPR053293">
    <property type="entry name" value="OCM_Kinase"/>
</dbReference>
<sequence>MAGQVVSERPTSLFEFELVEDDSGDSSTIIASSNQINPWIDPATIKLRHRIGRRPFGDVWLATHHSNTEHYEEYHEVAIKMLHPVKEDNIRDVLNKLDNLLSRCRGLENICWLHGLSIINLYCYEIYEGSVGDKMARYKGGKLSLSDVLRYGADLAQGIMDLHAKDILILNLKPFNFLLNENDRAILGDIGIPHVLLGVSLTNTEMTQRLGTPNYMAPEQWEPEMRGPISRLMHGDLVAALWRC</sequence>
<dbReference type="InterPro" id="IPR011009">
    <property type="entry name" value="Kinase-like_dom_sf"/>
</dbReference>
<evidence type="ECO:0000313" key="2">
    <source>
        <dbReference type="EMBL" id="CAI9771500.1"/>
    </source>
</evidence>
<dbReference type="Gene3D" id="3.30.200.20">
    <property type="entry name" value="Phosphorylase Kinase, domain 1"/>
    <property type="match status" value="1"/>
</dbReference>
<reference evidence="2" key="1">
    <citation type="submission" date="2023-05" db="EMBL/GenBank/DDBJ databases">
        <authorList>
            <person name="Huff M."/>
        </authorList>
    </citation>
    <scope>NUCLEOTIDE SEQUENCE</scope>
</reference>
<proteinExistence type="predicted"/>
<gene>
    <name evidence="2" type="ORF">FPE_LOCUS18930</name>
</gene>
<dbReference type="Proteomes" id="UP000834106">
    <property type="component" value="Chromosome 11"/>
</dbReference>
<dbReference type="Pfam" id="PF07714">
    <property type="entry name" value="PK_Tyr_Ser-Thr"/>
    <property type="match status" value="1"/>
</dbReference>
<dbReference type="Gene3D" id="1.10.510.10">
    <property type="entry name" value="Transferase(Phosphotransferase) domain 1"/>
    <property type="match status" value="1"/>
</dbReference>
<dbReference type="GO" id="GO:0005524">
    <property type="term" value="F:ATP binding"/>
    <property type="evidence" value="ECO:0007669"/>
    <property type="project" value="InterPro"/>
</dbReference>
<dbReference type="PANTHER" id="PTHR47209:SF1">
    <property type="entry name" value="OS06G0639500 PROTEIN"/>
    <property type="match status" value="1"/>
</dbReference>
<organism evidence="2 3">
    <name type="scientific">Fraxinus pennsylvanica</name>
    <dbReference type="NCBI Taxonomy" id="56036"/>
    <lineage>
        <taxon>Eukaryota</taxon>
        <taxon>Viridiplantae</taxon>
        <taxon>Streptophyta</taxon>
        <taxon>Embryophyta</taxon>
        <taxon>Tracheophyta</taxon>
        <taxon>Spermatophyta</taxon>
        <taxon>Magnoliopsida</taxon>
        <taxon>eudicotyledons</taxon>
        <taxon>Gunneridae</taxon>
        <taxon>Pentapetalae</taxon>
        <taxon>asterids</taxon>
        <taxon>lamiids</taxon>
        <taxon>Lamiales</taxon>
        <taxon>Oleaceae</taxon>
        <taxon>Oleeae</taxon>
        <taxon>Fraxinus</taxon>
    </lineage>
</organism>
<keyword evidence="3" id="KW-1185">Reference proteome</keyword>
<evidence type="ECO:0000313" key="3">
    <source>
        <dbReference type="Proteomes" id="UP000834106"/>
    </source>
</evidence>
<dbReference type="InterPro" id="IPR001245">
    <property type="entry name" value="Ser-Thr/Tyr_kinase_cat_dom"/>
</dbReference>
<accession>A0AAD1ZKZ8</accession>
<dbReference type="PROSITE" id="PS50011">
    <property type="entry name" value="PROTEIN_KINASE_DOM"/>
    <property type="match status" value="1"/>
</dbReference>
<feature type="domain" description="Protein kinase" evidence="1">
    <location>
        <begin position="45"/>
        <end position="244"/>
    </location>
</feature>
<dbReference type="GO" id="GO:0004672">
    <property type="term" value="F:protein kinase activity"/>
    <property type="evidence" value="ECO:0007669"/>
    <property type="project" value="InterPro"/>
</dbReference>
<dbReference type="AlphaFoldDB" id="A0AAD1ZKZ8"/>
<dbReference type="SMART" id="SM00220">
    <property type="entry name" value="S_TKc"/>
    <property type="match status" value="1"/>
</dbReference>
<protein>
    <recommendedName>
        <fullName evidence="1">Protein kinase domain-containing protein</fullName>
    </recommendedName>
</protein>
<dbReference type="PANTHER" id="PTHR47209">
    <property type="entry name" value="OS06G0639500 PROTEIN"/>
    <property type="match status" value="1"/>
</dbReference>
<dbReference type="SUPFAM" id="SSF56112">
    <property type="entry name" value="Protein kinase-like (PK-like)"/>
    <property type="match status" value="1"/>
</dbReference>
<name>A0AAD1ZKZ8_9LAMI</name>
<dbReference type="InterPro" id="IPR000719">
    <property type="entry name" value="Prot_kinase_dom"/>
</dbReference>
<dbReference type="EMBL" id="OU503046">
    <property type="protein sequence ID" value="CAI9771500.1"/>
    <property type="molecule type" value="Genomic_DNA"/>
</dbReference>
<evidence type="ECO:0000259" key="1">
    <source>
        <dbReference type="PROSITE" id="PS50011"/>
    </source>
</evidence>